<dbReference type="RefSeq" id="WP_330171346.1">
    <property type="nucleotide sequence ID" value="NZ_CP137080.1"/>
</dbReference>
<evidence type="ECO:0000313" key="8">
    <source>
        <dbReference type="Proteomes" id="UP001329313"/>
    </source>
</evidence>
<feature type="transmembrane region" description="Helical" evidence="6">
    <location>
        <begin position="12"/>
        <end position="32"/>
    </location>
</feature>
<dbReference type="GO" id="GO:0005886">
    <property type="term" value="C:plasma membrane"/>
    <property type="evidence" value="ECO:0007669"/>
    <property type="project" value="TreeGrafter"/>
</dbReference>
<protein>
    <submittedName>
        <fullName evidence="7">Formate/nitrite transporter family protein</fullName>
    </submittedName>
</protein>
<reference evidence="7 8" key="1">
    <citation type="submission" date="2023-10" db="EMBL/GenBank/DDBJ databases">
        <title>Y20.</title>
        <authorList>
            <person name="Zhang G."/>
            <person name="Ding Y."/>
        </authorList>
    </citation>
    <scope>NUCLEOTIDE SEQUENCE [LARGE SCALE GENOMIC DNA]</scope>
    <source>
        <strain evidence="7 8">Y20</strain>
    </source>
</reference>
<dbReference type="Gene3D" id="1.20.1080.10">
    <property type="entry name" value="Glycerol uptake facilitator protein"/>
    <property type="match status" value="1"/>
</dbReference>
<evidence type="ECO:0000256" key="4">
    <source>
        <dbReference type="ARBA" id="ARBA00023136"/>
    </source>
</evidence>
<evidence type="ECO:0000256" key="1">
    <source>
        <dbReference type="ARBA" id="ARBA00004141"/>
    </source>
</evidence>
<gene>
    <name evidence="7" type="ORF">RYJ27_03380</name>
</gene>
<comment type="similarity">
    <text evidence="5">Belongs to the FNT transporter (TC 1.A.16) family.</text>
</comment>
<keyword evidence="4 6" id="KW-0472">Membrane</keyword>
<dbReference type="Pfam" id="PF01226">
    <property type="entry name" value="Form_Nir_trans"/>
    <property type="match status" value="1"/>
</dbReference>
<keyword evidence="3 6" id="KW-1133">Transmembrane helix</keyword>
<evidence type="ECO:0000256" key="3">
    <source>
        <dbReference type="ARBA" id="ARBA00022989"/>
    </source>
</evidence>
<proteinExistence type="inferred from homology"/>
<dbReference type="Proteomes" id="UP001329313">
    <property type="component" value="Chromosome"/>
</dbReference>
<feature type="transmembrane region" description="Helical" evidence="6">
    <location>
        <begin position="80"/>
        <end position="98"/>
    </location>
</feature>
<dbReference type="PANTHER" id="PTHR30520:SF6">
    <property type="entry name" value="FORMATE_NITRATE FAMILY TRANSPORTER (EUROFUNG)"/>
    <property type="match status" value="1"/>
</dbReference>
<dbReference type="EMBL" id="CP137080">
    <property type="protein sequence ID" value="WOQ70265.1"/>
    <property type="molecule type" value="Genomic_DNA"/>
</dbReference>
<evidence type="ECO:0000256" key="2">
    <source>
        <dbReference type="ARBA" id="ARBA00022692"/>
    </source>
</evidence>
<feature type="transmembrane region" description="Helical" evidence="6">
    <location>
        <begin position="38"/>
        <end position="59"/>
    </location>
</feature>
<sequence length="112" mass="11643">MALTRHRATLVTGFLGGVEVGVGVLAYIGVLHATGDQLLAGLAFSVGLIALLLAHGELFTENFLMPIAALVAREETALQLAKLWGGTLVANLLGGWVITTRSSTRSSLSARS</sequence>
<dbReference type="GO" id="GO:0015499">
    <property type="term" value="F:formate transmembrane transporter activity"/>
    <property type="evidence" value="ECO:0007669"/>
    <property type="project" value="TreeGrafter"/>
</dbReference>
<keyword evidence="2 6" id="KW-0812">Transmembrane</keyword>
<comment type="subcellular location">
    <subcellularLocation>
        <location evidence="1">Membrane</location>
        <topology evidence="1">Multi-pass membrane protein</topology>
    </subcellularLocation>
</comment>
<dbReference type="KEGG" id="mliy:RYJ27_03380"/>
<evidence type="ECO:0000313" key="7">
    <source>
        <dbReference type="EMBL" id="WOQ70265.1"/>
    </source>
</evidence>
<dbReference type="AlphaFoldDB" id="A0AAU0MHZ4"/>
<dbReference type="PANTHER" id="PTHR30520">
    <property type="entry name" value="FORMATE TRANSPORTER-RELATED"/>
    <property type="match status" value="1"/>
</dbReference>
<organism evidence="7 8">
    <name type="scientific">Microbacterium limosum</name>
    <dbReference type="NCBI Taxonomy" id="3079935"/>
    <lineage>
        <taxon>Bacteria</taxon>
        <taxon>Bacillati</taxon>
        <taxon>Actinomycetota</taxon>
        <taxon>Actinomycetes</taxon>
        <taxon>Micrococcales</taxon>
        <taxon>Microbacteriaceae</taxon>
        <taxon>Microbacterium</taxon>
    </lineage>
</organism>
<dbReference type="InterPro" id="IPR000292">
    <property type="entry name" value="For/NO2_transpt"/>
</dbReference>
<keyword evidence="8" id="KW-1185">Reference proteome</keyword>
<name>A0AAU0MHZ4_9MICO</name>
<evidence type="ECO:0000256" key="5">
    <source>
        <dbReference type="ARBA" id="ARBA00049660"/>
    </source>
</evidence>
<dbReference type="InterPro" id="IPR023271">
    <property type="entry name" value="Aquaporin-like"/>
</dbReference>
<accession>A0AAU0MHZ4</accession>
<evidence type="ECO:0000256" key="6">
    <source>
        <dbReference type="SAM" id="Phobius"/>
    </source>
</evidence>